<dbReference type="Proteomes" id="UP000657918">
    <property type="component" value="Chromosome 8"/>
</dbReference>
<protein>
    <submittedName>
        <fullName evidence="1">Uncharacterized protein</fullName>
    </submittedName>
</protein>
<dbReference type="EMBL" id="JADGMS010000008">
    <property type="protein sequence ID" value="KAF9677668.1"/>
    <property type="molecule type" value="Genomic_DNA"/>
</dbReference>
<gene>
    <name evidence="1" type="ORF">SADUNF_Sadunf08G0131400</name>
</gene>
<evidence type="ECO:0000313" key="1">
    <source>
        <dbReference type="EMBL" id="KAF9677668.1"/>
    </source>
</evidence>
<dbReference type="AlphaFoldDB" id="A0A835JX15"/>
<name>A0A835JX15_9ROSI</name>
<comment type="caution">
    <text evidence="1">The sequence shown here is derived from an EMBL/GenBank/DDBJ whole genome shotgun (WGS) entry which is preliminary data.</text>
</comment>
<reference evidence="1 2" key="1">
    <citation type="submission" date="2020-10" db="EMBL/GenBank/DDBJ databases">
        <title>Plant Genome Project.</title>
        <authorList>
            <person name="Zhang R.-G."/>
        </authorList>
    </citation>
    <scope>NUCLEOTIDE SEQUENCE [LARGE SCALE GENOMIC DNA]</scope>
    <source>
        <strain evidence="1">FAFU-HL-1</strain>
        <tissue evidence="1">Leaf</tissue>
    </source>
</reference>
<organism evidence="1 2">
    <name type="scientific">Salix dunnii</name>
    <dbReference type="NCBI Taxonomy" id="1413687"/>
    <lineage>
        <taxon>Eukaryota</taxon>
        <taxon>Viridiplantae</taxon>
        <taxon>Streptophyta</taxon>
        <taxon>Embryophyta</taxon>
        <taxon>Tracheophyta</taxon>
        <taxon>Spermatophyta</taxon>
        <taxon>Magnoliopsida</taxon>
        <taxon>eudicotyledons</taxon>
        <taxon>Gunneridae</taxon>
        <taxon>Pentapetalae</taxon>
        <taxon>rosids</taxon>
        <taxon>fabids</taxon>
        <taxon>Malpighiales</taxon>
        <taxon>Salicaceae</taxon>
        <taxon>Saliceae</taxon>
        <taxon>Salix</taxon>
    </lineage>
</organism>
<evidence type="ECO:0000313" key="2">
    <source>
        <dbReference type="Proteomes" id="UP000657918"/>
    </source>
</evidence>
<keyword evidence="2" id="KW-1185">Reference proteome</keyword>
<accession>A0A835JX15</accession>
<sequence>MIFAVPLDLKQESLALSESEGFLVDLCGRKREVRIQNSQRDFKARFRQEDFKHRVTLILILLLADTRLLMSDRLEMLEIGKATQDICDNSCTSQLVSRTTTHFGSTGQTHSTLHLSRLSFDNASTQPFHS</sequence>
<proteinExistence type="predicted"/>